<proteinExistence type="predicted"/>
<protein>
    <submittedName>
        <fullName evidence="1">Uncharacterized protein</fullName>
    </submittedName>
</protein>
<evidence type="ECO:0000313" key="2">
    <source>
        <dbReference type="Proteomes" id="UP001416858"/>
    </source>
</evidence>
<evidence type="ECO:0000313" key="1">
    <source>
        <dbReference type="EMBL" id="GAA5510249.1"/>
    </source>
</evidence>
<name>A0ABP9VYP4_9BACT</name>
<sequence length="103" mass="11529">MRVARPSALEVMDETTSPSDSVARRGYVASFTTKKTRHPRDLSQNSIADVISESFLNRFMPAFCVIASRSRRDFATCDLVVDSLGCQTGQRWLGRRGRRTTGD</sequence>
<dbReference type="Proteomes" id="UP001416858">
    <property type="component" value="Unassembled WGS sequence"/>
</dbReference>
<accession>A0ABP9VYP4</accession>
<dbReference type="EMBL" id="BAABRO010000020">
    <property type="protein sequence ID" value="GAA5510249.1"/>
    <property type="molecule type" value="Genomic_DNA"/>
</dbReference>
<keyword evidence="2" id="KW-1185">Reference proteome</keyword>
<reference evidence="1 2" key="1">
    <citation type="submission" date="2024-02" db="EMBL/GenBank/DDBJ databases">
        <title>Rhodopirellula caenicola NBRC 110016.</title>
        <authorList>
            <person name="Ichikawa N."/>
            <person name="Katano-Makiyama Y."/>
            <person name="Hidaka K."/>
        </authorList>
    </citation>
    <scope>NUCLEOTIDE SEQUENCE [LARGE SCALE GENOMIC DNA]</scope>
    <source>
        <strain evidence="1 2">NBRC 110016</strain>
    </source>
</reference>
<comment type="caution">
    <text evidence="1">The sequence shown here is derived from an EMBL/GenBank/DDBJ whole genome shotgun (WGS) entry which is preliminary data.</text>
</comment>
<gene>
    <name evidence="1" type="ORF">Rcae01_05755</name>
</gene>
<organism evidence="1 2">
    <name type="scientific">Novipirellula caenicola</name>
    <dbReference type="NCBI Taxonomy" id="1536901"/>
    <lineage>
        <taxon>Bacteria</taxon>
        <taxon>Pseudomonadati</taxon>
        <taxon>Planctomycetota</taxon>
        <taxon>Planctomycetia</taxon>
        <taxon>Pirellulales</taxon>
        <taxon>Pirellulaceae</taxon>
        <taxon>Novipirellula</taxon>
    </lineage>
</organism>